<keyword evidence="3" id="KW-1185">Reference proteome</keyword>
<dbReference type="InterPro" id="IPR053084">
    <property type="entry name" value="AKAP"/>
</dbReference>
<reference evidence="2 3" key="1">
    <citation type="journal article" date="2014" name="Nat. Genet.">
        <title>Whole-genome sequence of a flatfish provides insights into ZW sex chromosome evolution and adaptation to a benthic lifestyle.</title>
        <authorList>
            <person name="Chen S."/>
            <person name="Zhang G."/>
            <person name="Shao C."/>
            <person name="Huang Q."/>
            <person name="Liu G."/>
            <person name="Zhang P."/>
            <person name="Song W."/>
            <person name="An N."/>
            <person name="Chalopin D."/>
            <person name="Volff J.N."/>
            <person name="Hong Y."/>
            <person name="Li Q."/>
            <person name="Sha Z."/>
            <person name="Zhou H."/>
            <person name="Xie M."/>
            <person name="Yu Q."/>
            <person name="Liu Y."/>
            <person name="Xiang H."/>
            <person name="Wang N."/>
            <person name="Wu K."/>
            <person name="Yang C."/>
            <person name="Zhou Q."/>
            <person name="Liao X."/>
            <person name="Yang L."/>
            <person name="Hu Q."/>
            <person name="Zhang J."/>
            <person name="Meng L."/>
            <person name="Jin L."/>
            <person name="Tian Y."/>
            <person name="Lian J."/>
            <person name="Yang J."/>
            <person name="Miao G."/>
            <person name="Liu S."/>
            <person name="Liang Z."/>
            <person name="Yan F."/>
            <person name="Li Y."/>
            <person name="Sun B."/>
            <person name="Zhang H."/>
            <person name="Zhang J."/>
            <person name="Zhu Y."/>
            <person name="Du M."/>
            <person name="Zhao Y."/>
            <person name="Schartl M."/>
            <person name="Tang Q."/>
            <person name="Wang J."/>
        </authorList>
    </citation>
    <scope>NUCLEOTIDE SEQUENCE</scope>
</reference>
<reference evidence="2" key="3">
    <citation type="submission" date="2025-09" db="UniProtKB">
        <authorList>
            <consortium name="Ensembl"/>
        </authorList>
    </citation>
    <scope>IDENTIFICATION</scope>
</reference>
<dbReference type="Ensembl" id="ENSCSET00000016761.1">
    <property type="protein sequence ID" value="ENSCSEP00000016549.1"/>
    <property type="gene ID" value="ENSCSEG00000010641.1"/>
</dbReference>
<dbReference type="Pfam" id="PF14469">
    <property type="entry name" value="AKAP28"/>
    <property type="match status" value="1"/>
</dbReference>
<dbReference type="PANTHER" id="PTHR35075">
    <property type="entry name" value="A-KINASE ANCHOR PROTEIN 14"/>
    <property type="match status" value="1"/>
</dbReference>
<feature type="compositionally biased region" description="Polar residues" evidence="1">
    <location>
        <begin position="7"/>
        <end position="18"/>
    </location>
</feature>
<feature type="region of interest" description="Disordered" evidence="1">
    <location>
        <begin position="1"/>
        <end position="22"/>
    </location>
</feature>
<dbReference type="FunCoup" id="A0A3P8VQJ4">
    <property type="interactions" value="2"/>
</dbReference>
<evidence type="ECO:0000256" key="1">
    <source>
        <dbReference type="SAM" id="MobiDB-lite"/>
    </source>
</evidence>
<dbReference type="InParanoid" id="A0A3P8VQJ4"/>
<protein>
    <submittedName>
        <fullName evidence="2">Si:dkeyp-81f3.4</fullName>
    </submittedName>
</protein>
<proteinExistence type="predicted"/>
<dbReference type="Proteomes" id="UP000265120">
    <property type="component" value="Chromosome 8"/>
</dbReference>
<accession>A0A3P8VQJ4</accession>
<organism evidence="2 3">
    <name type="scientific">Cynoglossus semilaevis</name>
    <name type="common">Tongue sole</name>
    <dbReference type="NCBI Taxonomy" id="244447"/>
    <lineage>
        <taxon>Eukaryota</taxon>
        <taxon>Metazoa</taxon>
        <taxon>Chordata</taxon>
        <taxon>Craniata</taxon>
        <taxon>Vertebrata</taxon>
        <taxon>Euteleostomi</taxon>
        <taxon>Actinopterygii</taxon>
        <taxon>Neopterygii</taxon>
        <taxon>Teleostei</taxon>
        <taxon>Neoteleostei</taxon>
        <taxon>Acanthomorphata</taxon>
        <taxon>Carangaria</taxon>
        <taxon>Pleuronectiformes</taxon>
        <taxon>Pleuronectoidei</taxon>
        <taxon>Cynoglossidae</taxon>
        <taxon>Cynoglossinae</taxon>
        <taxon>Cynoglossus</taxon>
    </lineage>
</organism>
<dbReference type="GO" id="GO:0034237">
    <property type="term" value="F:protein kinase A regulatory subunit binding"/>
    <property type="evidence" value="ECO:0007669"/>
    <property type="project" value="TreeGrafter"/>
</dbReference>
<dbReference type="OMA" id="YIETWEL"/>
<dbReference type="KEGG" id="csem:103382865"/>
<dbReference type="GO" id="GO:0005952">
    <property type="term" value="C:cAMP-dependent protein kinase complex"/>
    <property type="evidence" value="ECO:0007669"/>
    <property type="project" value="TreeGrafter"/>
</dbReference>
<evidence type="ECO:0000313" key="3">
    <source>
        <dbReference type="Proteomes" id="UP000265120"/>
    </source>
</evidence>
<dbReference type="GeneTree" id="ENSGT00390000003444"/>
<dbReference type="STRING" id="244447.ENSCSEP00000016549"/>
<dbReference type="PANTHER" id="PTHR35075:SF1">
    <property type="entry name" value="A-KINASE ANCHOR PROTEIN 14"/>
    <property type="match status" value="1"/>
</dbReference>
<dbReference type="InterPro" id="IPR025663">
    <property type="entry name" value="AKAP_28"/>
</dbReference>
<reference evidence="2" key="2">
    <citation type="submission" date="2025-08" db="UniProtKB">
        <authorList>
            <consortium name="Ensembl"/>
        </authorList>
    </citation>
    <scope>IDENTIFICATION</scope>
</reference>
<dbReference type="AlphaFoldDB" id="A0A3P8VQJ4"/>
<evidence type="ECO:0000313" key="2">
    <source>
        <dbReference type="Ensembl" id="ENSCSEP00000016549.1"/>
    </source>
</evidence>
<name>A0A3P8VQJ4_CYNSE</name>
<sequence>MCPGDHGNSTKNKSNGDGSHNELFGKHCNKRTVGKNIATSDMCNTAESDHLEKHLLERYRRTLTHEREDIEREQTTTTVNWIRIGDFTVEVGKQQIWDYIQTWELKPCWLYSLDFLSTTDEEHHTFCHYRARFSTPTPQRPIQGTASVYFVVHWSKVKPLTLPVEVHFVIESHRLVHKAGAIVFREKWLLDVIENKALLQNDVKL</sequence>